<dbReference type="Proteomes" id="UP000315947">
    <property type="component" value="Chromosome"/>
</dbReference>
<evidence type="ECO:0008006" key="3">
    <source>
        <dbReference type="Google" id="ProtNLM"/>
    </source>
</evidence>
<organism evidence="1 2">
    <name type="scientific">Shewanella psychropiezotolerans</name>
    <dbReference type="NCBI Taxonomy" id="2593655"/>
    <lineage>
        <taxon>Bacteria</taxon>
        <taxon>Pseudomonadati</taxon>
        <taxon>Pseudomonadota</taxon>
        <taxon>Gammaproteobacteria</taxon>
        <taxon>Alteromonadales</taxon>
        <taxon>Shewanellaceae</taxon>
        <taxon>Shewanella</taxon>
    </lineage>
</organism>
<gene>
    <name evidence="1" type="ORF">FM037_02920</name>
</gene>
<dbReference type="EMBL" id="CP041614">
    <property type="protein sequence ID" value="QDO82383.1"/>
    <property type="molecule type" value="Genomic_DNA"/>
</dbReference>
<keyword evidence="2" id="KW-1185">Reference proteome</keyword>
<proteinExistence type="predicted"/>
<dbReference type="RefSeq" id="WP_144044772.1">
    <property type="nucleotide sequence ID" value="NZ_CP041614.1"/>
</dbReference>
<reference evidence="1 2" key="1">
    <citation type="submission" date="2019-07" db="EMBL/GenBank/DDBJ databases">
        <title>Shewanella sp. YLB-06 whole genomic sequence.</title>
        <authorList>
            <person name="Yu L."/>
        </authorList>
    </citation>
    <scope>NUCLEOTIDE SEQUENCE [LARGE SCALE GENOMIC DNA]</scope>
    <source>
        <strain evidence="1 2">YLB-06</strain>
    </source>
</reference>
<protein>
    <recommendedName>
        <fullName evidence="3">DUF2971 domain-containing protein</fullName>
    </recommendedName>
</protein>
<evidence type="ECO:0000313" key="1">
    <source>
        <dbReference type="EMBL" id="QDO82383.1"/>
    </source>
</evidence>
<accession>A0ABX5WU20</accession>
<name>A0ABX5WU20_9GAMM</name>
<sequence>MTSDIQHPAFPQPDDLGINLWRYMDLFKFQWMLDHNRLFMPALKKIGPDVLEGTQPLGDKKWWDEQIDNEADEEKKQVLENNAKIILGFSRMFCEYYFVMCWHMNSSESEEMWGHYTSDSDSLVIKTVYSNLKLLLPSSSYMGIVRYINYMEEKLPSLNLFEFVMHKDIRYEFETEVRVLAAPLTNEDMKRKEFDGHIFQMEADSEFMFYAPEVSIVSLIEEIILHPQASAEFTSKIENICHENGLPQPTKSIFEVA</sequence>
<evidence type="ECO:0000313" key="2">
    <source>
        <dbReference type="Proteomes" id="UP000315947"/>
    </source>
</evidence>